<dbReference type="SUPFAM" id="SSF110087">
    <property type="entry name" value="DR1885-like metal-binding protein"/>
    <property type="match status" value="1"/>
</dbReference>
<dbReference type="InterPro" id="IPR058248">
    <property type="entry name" value="Lxx211020-like"/>
</dbReference>
<keyword evidence="3" id="KW-1185">Reference proteome</keyword>
<dbReference type="Proteomes" id="UP000503222">
    <property type="component" value="Chromosome"/>
</dbReference>
<dbReference type="AlphaFoldDB" id="A0A6G7YN71"/>
<evidence type="ECO:0000256" key="1">
    <source>
        <dbReference type="SAM" id="SignalP"/>
    </source>
</evidence>
<evidence type="ECO:0000313" key="2">
    <source>
        <dbReference type="EMBL" id="QIK78184.1"/>
    </source>
</evidence>
<dbReference type="PROSITE" id="PS51257">
    <property type="entry name" value="PROKAR_LIPOPROTEIN"/>
    <property type="match status" value="1"/>
</dbReference>
<organism evidence="2 3">
    <name type="scientific">Sphingomonas piscis</name>
    <dbReference type="NCBI Taxonomy" id="2714943"/>
    <lineage>
        <taxon>Bacteria</taxon>
        <taxon>Pseudomonadati</taxon>
        <taxon>Pseudomonadota</taxon>
        <taxon>Alphaproteobacteria</taxon>
        <taxon>Sphingomonadales</taxon>
        <taxon>Sphingomonadaceae</taxon>
        <taxon>Sphingomonas</taxon>
    </lineage>
</organism>
<protein>
    <submittedName>
        <fullName evidence="2">Copper chaperone PCu(A)C</fullName>
    </submittedName>
</protein>
<feature type="signal peptide" evidence="1">
    <location>
        <begin position="1"/>
        <end position="20"/>
    </location>
</feature>
<sequence>MIRISSPLAFLLLASCSGEAGAPQIEVKDAWVRPTVGAGQMTAGYATIVNSGGANDRLIGAETDAAAKVTLHSSSNKNGIARMRPLANGLPVGGGGTATLSPGGNHLMLEQLSRPLAPGQSVRLTLRFEKAGEKVVTAAVRNEPATTGHEGH</sequence>
<feature type="chain" id="PRO_5026046427" evidence="1">
    <location>
        <begin position="21"/>
        <end position="152"/>
    </location>
</feature>
<keyword evidence="1" id="KW-0732">Signal</keyword>
<reference evidence="2 3" key="1">
    <citation type="submission" date="2020-03" db="EMBL/GenBank/DDBJ databases">
        <title>Sphingomonas sp. nov., isolated from fish.</title>
        <authorList>
            <person name="Hyun D.-W."/>
            <person name="Bae J.-W."/>
        </authorList>
    </citation>
    <scope>NUCLEOTIDE SEQUENCE [LARGE SCALE GENOMIC DNA]</scope>
    <source>
        <strain evidence="2 3">HDW15B</strain>
    </source>
</reference>
<gene>
    <name evidence="2" type="ORF">G7077_03935</name>
</gene>
<dbReference type="Gene3D" id="2.60.40.1890">
    <property type="entry name" value="PCu(A)C copper chaperone"/>
    <property type="match status" value="1"/>
</dbReference>
<dbReference type="InterPro" id="IPR007410">
    <property type="entry name" value="LpqE-like"/>
</dbReference>
<dbReference type="EMBL" id="CP049869">
    <property type="protein sequence ID" value="QIK78184.1"/>
    <property type="molecule type" value="Genomic_DNA"/>
</dbReference>
<name>A0A6G7YN71_9SPHN</name>
<dbReference type="PANTHER" id="PTHR36302:SF1">
    <property type="entry name" value="COPPER CHAPERONE PCU(A)C"/>
    <property type="match status" value="1"/>
</dbReference>
<dbReference type="RefSeq" id="WP_166410577.1">
    <property type="nucleotide sequence ID" value="NZ_CP049869.1"/>
</dbReference>
<proteinExistence type="predicted"/>
<dbReference type="PANTHER" id="PTHR36302">
    <property type="entry name" value="BLR7088 PROTEIN"/>
    <property type="match status" value="1"/>
</dbReference>
<dbReference type="InterPro" id="IPR036182">
    <property type="entry name" value="PCuAC_sf"/>
</dbReference>
<accession>A0A6G7YN71</accession>
<evidence type="ECO:0000313" key="3">
    <source>
        <dbReference type="Proteomes" id="UP000503222"/>
    </source>
</evidence>
<dbReference type="Pfam" id="PF04314">
    <property type="entry name" value="PCuAC"/>
    <property type="match status" value="1"/>
</dbReference>
<dbReference type="KEGG" id="spii:G7077_03935"/>